<dbReference type="AlphaFoldDB" id="A0A7T1T596"/>
<gene>
    <name evidence="2" type="ORF">G4Z16_09835</name>
</gene>
<organism evidence="2 3">
    <name type="scientific">Streptomyces bathyalis</name>
    <dbReference type="NCBI Taxonomy" id="2710756"/>
    <lineage>
        <taxon>Bacteria</taxon>
        <taxon>Bacillati</taxon>
        <taxon>Actinomycetota</taxon>
        <taxon>Actinomycetes</taxon>
        <taxon>Kitasatosporales</taxon>
        <taxon>Streptomycetaceae</taxon>
        <taxon>Streptomyces</taxon>
    </lineage>
</organism>
<dbReference type="KEGG" id="sbat:G4Z16_09835"/>
<keyword evidence="1" id="KW-0472">Membrane</keyword>
<dbReference type="EMBL" id="CP048882">
    <property type="protein sequence ID" value="QPP06648.1"/>
    <property type="molecule type" value="Genomic_DNA"/>
</dbReference>
<sequence length="107" mass="12202">MLLWCLAIGGLFLAFVSLSAHQRPLAVVGFVLVILCPGLAEAYAQRRRRSDWYRREFGTQEEFVSSLDQADLRRIRDEKGLAEAVRALRRRHPKLPLKVAADTVKQL</sequence>
<reference evidence="3" key="1">
    <citation type="submission" date="2020-02" db="EMBL/GenBank/DDBJ databases">
        <title>Streptomyces sp. ASO4wet.</title>
        <authorList>
            <person name="Risdian C."/>
            <person name="Landwehr W."/>
            <person name="Schupp P."/>
            <person name="Wink J."/>
        </authorList>
    </citation>
    <scope>NUCLEOTIDE SEQUENCE [LARGE SCALE GENOMIC DNA]</scope>
    <source>
        <strain evidence="3">ASO4wet</strain>
    </source>
</reference>
<keyword evidence="1" id="KW-0812">Transmembrane</keyword>
<accession>A0A7T1T596</accession>
<keyword evidence="3" id="KW-1185">Reference proteome</keyword>
<proteinExistence type="predicted"/>
<name>A0A7T1T596_9ACTN</name>
<dbReference type="RefSeq" id="WP_197350476.1">
    <property type="nucleotide sequence ID" value="NZ_CP048882.1"/>
</dbReference>
<feature type="transmembrane region" description="Helical" evidence="1">
    <location>
        <begin position="28"/>
        <end position="44"/>
    </location>
</feature>
<evidence type="ECO:0000313" key="3">
    <source>
        <dbReference type="Proteomes" id="UP000595046"/>
    </source>
</evidence>
<dbReference type="Proteomes" id="UP000595046">
    <property type="component" value="Chromosome"/>
</dbReference>
<protein>
    <submittedName>
        <fullName evidence="2">Uncharacterized protein</fullName>
    </submittedName>
</protein>
<evidence type="ECO:0000256" key="1">
    <source>
        <dbReference type="SAM" id="Phobius"/>
    </source>
</evidence>
<evidence type="ECO:0000313" key="2">
    <source>
        <dbReference type="EMBL" id="QPP06648.1"/>
    </source>
</evidence>
<keyword evidence="1" id="KW-1133">Transmembrane helix</keyword>